<dbReference type="InterPro" id="IPR051642">
    <property type="entry name" value="SWI6-like"/>
</dbReference>
<keyword evidence="1" id="KW-0677">Repeat</keyword>
<dbReference type="SUPFAM" id="SSF48403">
    <property type="entry name" value="Ankyrin repeat"/>
    <property type="match status" value="1"/>
</dbReference>
<dbReference type="Pfam" id="PF04383">
    <property type="entry name" value="KilA-N"/>
    <property type="match status" value="1"/>
</dbReference>
<feature type="coiled-coil region" evidence="4">
    <location>
        <begin position="652"/>
        <end position="689"/>
    </location>
</feature>
<dbReference type="SMART" id="SM01252">
    <property type="entry name" value="KilA-N"/>
    <property type="match status" value="1"/>
</dbReference>
<feature type="region of interest" description="Disordered" evidence="5">
    <location>
        <begin position="311"/>
        <end position="338"/>
    </location>
</feature>
<proteinExistence type="predicted"/>
<sequence length="830" mass="91566">MGKKAAVVAPGGDNGPNTIFKATYSGVPVYEMLCREVAVMRRRSDAYLNATQILKVAGFDKPQRTRVLEREVQKGEHEKVQGGYGKYQGTWIPIERGLALAKQYGVEDLLRPIIDYVPTSVSPPPAPKHSVAPPTKSRKEKERKANKEQGTPSKTGPTSAAALQAQAQLAASRNTNTTRMPESTPDVDTSMKSGEVEESPPITPEEEDSSSQTPSPVVSEAELQGSSLLNHQHHPSMDVDGINVGIPMGVQMGLLPQMETLDSISRKRNAAMMMDEDQDQYSQLRRIRGNSAVHTPQGSPRQLAMGLLPASSSGSGGHGNVNISSHQPQHQEEPPIGPEGYTDMILNYFVSDSTQIPQILVSPPHDYDPNSRIDDDGHTALHWACAMGRVRVVKLLLTAGASIFAGNNAEQTPLMRSVMFSNNYDMRKFPELYELLHRSTLNIDKQNRTVFHHIANLALAKGKTHAAKYYMETILSRLADYPQELADVINFQDEEAETALTIAARARSRRLVKALLDHGADPKIKNRDFKSAEDYILEDERFRSSPVQPNGNSNNNNGGGPSSSAAGGGRQTSGGGGSGEQKPNTTANNNEKISFAPQLYSSEAARLTGGTALQDITSNIQSLAKSFDNELQGKERDILQAKAMLTSIHTEVTEANKLISKLNEKTSSLEEKKLELNNLQSNLKTKIKENLKKGYELWLKDELKRDNQFQSLSDEQKENQIGEYKDIKELIDLPIGGQEVVQAEEERLRWEIEEKRKRRSELVDKFVKVQTEAGTSEQIAKYRRLIAAGCGGSKVEDVDEVMSQLLQTLEGETEQNVYPTQNLTDASWMT</sequence>
<dbReference type="InterPro" id="IPR003163">
    <property type="entry name" value="Tscrpt_reg_HTH_APSES-type"/>
</dbReference>
<feature type="compositionally biased region" description="Low complexity" evidence="5">
    <location>
        <begin position="160"/>
        <end position="171"/>
    </location>
</feature>
<evidence type="ECO:0000256" key="3">
    <source>
        <dbReference type="PROSITE-ProRule" id="PRU00023"/>
    </source>
</evidence>
<evidence type="ECO:0000256" key="1">
    <source>
        <dbReference type="ARBA" id="ARBA00022737"/>
    </source>
</evidence>
<feature type="compositionally biased region" description="Basic and acidic residues" evidence="5">
    <location>
        <begin position="137"/>
        <end position="147"/>
    </location>
</feature>
<feature type="repeat" description="ANK" evidence="3">
    <location>
        <begin position="495"/>
        <end position="527"/>
    </location>
</feature>
<dbReference type="InterPro" id="IPR036770">
    <property type="entry name" value="Ankyrin_rpt-contain_sf"/>
</dbReference>
<keyword evidence="2 3" id="KW-0040">ANK repeat</keyword>
<dbReference type="FunFam" id="3.10.260.10:FF:000001">
    <property type="entry name" value="APSES transcription factor (MbpA)"/>
    <property type="match status" value="1"/>
</dbReference>
<feature type="region of interest" description="Disordered" evidence="5">
    <location>
        <begin position="117"/>
        <end position="223"/>
    </location>
</feature>
<evidence type="ECO:0000313" key="7">
    <source>
        <dbReference type="EMBL" id="WWC85256.1"/>
    </source>
</evidence>
<dbReference type="PROSITE" id="PS50297">
    <property type="entry name" value="ANK_REP_REGION"/>
    <property type="match status" value="2"/>
</dbReference>
<dbReference type="Pfam" id="PF12796">
    <property type="entry name" value="Ank_2"/>
    <property type="match status" value="1"/>
</dbReference>
<dbReference type="SMART" id="SM00248">
    <property type="entry name" value="ANK"/>
    <property type="match status" value="2"/>
</dbReference>
<dbReference type="GO" id="GO:0001228">
    <property type="term" value="F:DNA-binding transcription activator activity, RNA polymerase II-specific"/>
    <property type="evidence" value="ECO:0007669"/>
    <property type="project" value="UniProtKB-ARBA"/>
</dbReference>
<dbReference type="PROSITE" id="PS51299">
    <property type="entry name" value="HTH_APSES"/>
    <property type="match status" value="1"/>
</dbReference>
<dbReference type="Gene3D" id="1.25.40.20">
    <property type="entry name" value="Ankyrin repeat-containing domain"/>
    <property type="match status" value="1"/>
</dbReference>
<feature type="compositionally biased region" description="Polar residues" evidence="5">
    <location>
        <begin position="172"/>
        <end position="192"/>
    </location>
</feature>
<dbReference type="PANTHER" id="PTHR43828">
    <property type="entry name" value="ASPARAGINASE"/>
    <property type="match status" value="1"/>
</dbReference>
<dbReference type="FunFam" id="1.25.40.20:FF:000238">
    <property type="entry name" value="Unplaced genomic scaffold supercont1.20, whole genome shotgun sequence"/>
    <property type="match status" value="1"/>
</dbReference>
<accession>A0AAX4JIG6</accession>
<dbReference type="RefSeq" id="XP_066072019.1">
    <property type="nucleotide sequence ID" value="XM_066215922.1"/>
</dbReference>
<dbReference type="GO" id="GO:0003677">
    <property type="term" value="F:DNA binding"/>
    <property type="evidence" value="ECO:0007669"/>
    <property type="project" value="InterPro"/>
</dbReference>
<name>A0AAX4JIG6_9TREE</name>
<evidence type="ECO:0000259" key="6">
    <source>
        <dbReference type="PROSITE" id="PS51299"/>
    </source>
</evidence>
<feature type="repeat" description="ANK" evidence="3">
    <location>
        <begin position="376"/>
        <end position="408"/>
    </location>
</feature>
<feature type="domain" description="HTH APSES-type" evidence="6">
    <location>
        <begin position="19"/>
        <end position="125"/>
    </location>
</feature>
<protein>
    <recommendedName>
        <fullName evidence="6">HTH APSES-type domain-containing protein</fullName>
    </recommendedName>
</protein>
<keyword evidence="8" id="KW-1185">Reference proteome</keyword>
<keyword evidence="4" id="KW-0175">Coiled coil</keyword>
<gene>
    <name evidence="7" type="ORF">L201_000118</name>
</gene>
<dbReference type="Pfam" id="PF00023">
    <property type="entry name" value="Ank"/>
    <property type="match status" value="1"/>
</dbReference>
<dbReference type="PANTHER" id="PTHR43828:SF15">
    <property type="entry name" value="TRANSCRIPTION FACTOR MBP1"/>
    <property type="match status" value="1"/>
</dbReference>
<dbReference type="PRINTS" id="PR01415">
    <property type="entry name" value="ANKYRIN"/>
</dbReference>
<dbReference type="GeneID" id="91090790"/>
<reference evidence="7 8" key="1">
    <citation type="submission" date="2024-01" db="EMBL/GenBank/DDBJ databases">
        <title>Comparative genomics of Cryptococcus and Kwoniella reveals pathogenesis evolution and contrasting modes of karyotype evolution via chromosome fusion or intercentromeric recombination.</title>
        <authorList>
            <person name="Coelho M.A."/>
            <person name="David-Palma M."/>
            <person name="Shea T."/>
            <person name="Bowers K."/>
            <person name="McGinley-Smith S."/>
            <person name="Mohammad A.W."/>
            <person name="Gnirke A."/>
            <person name="Yurkov A.M."/>
            <person name="Nowrousian M."/>
            <person name="Sun S."/>
            <person name="Cuomo C.A."/>
            <person name="Heitman J."/>
        </authorList>
    </citation>
    <scope>NUCLEOTIDE SEQUENCE [LARGE SCALE GENOMIC DNA]</scope>
    <source>
        <strain evidence="7 8">CBS 6074</strain>
    </source>
</reference>
<dbReference type="Gene3D" id="3.10.260.10">
    <property type="entry name" value="Transcription regulator HTH, APSES-type DNA-binding domain"/>
    <property type="match status" value="1"/>
</dbReference>
<dbReference type="GO" id="GO:0030907">
    <property type="term" value="C:MBF transcription complex"/>
    <property type="evidence" value="ECO:0007669"/>
    <property type="project" value="TreeGrafter"/>
</dbReference>
<evidence type="ECO:0000313" key="8">
    <source>
        <dbReference type="Proteomes" id="UP001355207"/>
    </source>
</evidence>
<dbReference type="InterPro" id="IPR036887">
    <property type="entry name" value="HTH_APSES_sf"/>
</dbReference>
<dbReference type="EMBL" id="CP144098">
    <property type="protein sequence ID" value="WWC85256.1"/>
    <property type="molecule type" value="Genomic_DNA"/>
</dbReference>
<dbReference type="AlphaFoldDB" id="A0AAX4JIG6"/>
<dbReference type="SUPFAM" id="SSF54616">
    <property type="entry name" value="DNA-binding domain of Mlu1-box binding protein MBP1"/>
    <property type="match status" value="1"/>
</dbReference>
<dbReference type="InterPro" id="IPR018004">
    <property type="entry name" value="KilA/APSES_HTH"/>
</dbReference>
<feature type="region of interest" description="Disordered" evidence="5">
    <location>
        <begin position="540"/>
        <end position="589"/>
    </location>
</feature>
<dbReference type="InterPro" id="IPR002110">
    <property type="entry name" value="Ankyrin_rpt"/>
</dbReference>
<dbReference type="Proteomes" id="UP001355207">
    <property type="component" value="Chromosome 1"/>
</dbReference>
<evidence type="ECO:0000256" key="2">
    <source>
        <dbReference type="ARBA" id="ARBA00023043"/>
    </source>
</evidence>
<dbReference type="GO" id="GO:0033309">
    <property type="term" value="C:SBF transcription complex"/>
    <property type="evidence" value="ECO:0007669"/>
    <property type="project" value="TreeGrafter"/>
</dbReference>
<feature type="compositionally biased region" description="Polar residues" evidence="5">
    <location>
        <begin position="148"/>
        <end position="158"/>
    </location>
</feature>
<organism evidence="7 8">
    <name type="scientific">Kwoniella dendrophila CBS 6074</name>
    <dbReference type="NCBI Taxonomy" id="1295534"/>
    <lineage>
        <taxon>Eukaryota</taxon>
        <taxon>Fungi</taxon>
        <taxon>Dikarya</taxon>
        <taxon>Basidiomycota</taxon>
        <taxon>Agaricomycotina</taxon>
        <taxon>Tremellomycetes</taxon>
        <taxon>Tremellales</taxon>
        <taxon>Cryptococcaceae</taxon>
        <taxon>Kwoniella</taxon>
    </lineage>
</organism>
<dbReference type="PROSITE" id="PS50088">
    <property type="entry name" value="ANK_REPEAT"/>
    <property type="match status" value="2"/>
</dbReference>
<evidence type="ECO:0000256" key="5">
    <source>
        <dbReference type="SAM" id="MobiDB-lite"/>
    </source>
</evidence>
<feature type="compositionally biased region" description="Gly residues" evidence="5">
    <location>
        <begin position="557"/>
        <end position="579"/>
    </location>
</feature>
<evidence type="ECO:0000256" key="4">
    <source>
        <dbReference type="SAM" id="Coils"/>
    </source>
</evidence>